<dbReference type="AlphaFoldDB" id="A0A5N6QNS1"/>
<organism evidence="2 3">
    <name type="scientific">Carpinus fangiana</name>
    <dbReference type="NCBI Taxonomy" id="176857"/>
    <lineage>
        <taxon>Eukaryota</taxon>
        <taxon>Viridiplantae</taxon>
        <taxon>Streptophyta</taxon>
        <taxon>Embryophyta</taxon>
        <taxon>Tracheophyta</taxon>
        <taxon>Spermatophyta</taxon>
        <taxon>Magnoliopsida</taxon>
        <taxon>eudicotyledons</taxon>
        <taxon>Gunneridae</taxon>
        <taxon>Pentapetalae</taxon>
        <taxon>rosids</taxon>
        <taxon>fabids</taxon>
        <taxon>Fagales</taxon>
        <taxon>Betulaceae</taxon>
        <taxon>Carpinus</taxon>
    </lineage>
</organism>
<name>A0A5N6QNS1_9ROSI</name>
<feature type="region of interest" description="Disordered" evidence="1">
    <location>
        <begin position="51"/>
        <end position="77"/>
    </location>
</feature>
<dbReference type="Proteomes" id="UP000327013">
    <property type="component" value="Chromosome 2"/>
</dbReference>
<keyword evidence="3" id="KW-1185">Reference proteome</keyword>
<evidence type="ECO:0000313" key="3">
    <source>
        <dbReference type="Proteomes" id="UP000327013"/>
    </source>
</evidence>
<evidence type="ECO:0000313" key="2">
    <source>
        <dbReference type="EMBL" id="KAE8008536.1"/>
    </source>
</evidence>
<accession>A0A5N6QNS1</accession>
<protein>
    <submittedName>
        <fullName evidence="2">Uncharacterized protein</fullName>
    </submittedName>
</protein>
<sequence>MQEGSVQVVCCNCPPNLVLTEQMDSRWCFHSSQRGSPLCYCDRGGFLGGPVGRDEQSEGERGASTPLEKAADGMGES</sequence>
<proteinExistence type="predicted"/>
<reference evidence="2 3" key="1">
    <citation type="submission" date="2019-06" db="EMBL/GenBank/DDBJ databases">
        <title>A chromosomal-level reference genome of Carpinus fangiana (Coryloideae, Betulaceae).</title>
        <authorList>
            <person name="Yang X."/>
            <person name="Wang Z."/>
            <person name="Zhang L."/>
            <person name="Hao G."/>
            <person name="Liu J."/>
            <person name="Yang Y."/>
        </authorList>
    </citation>
    <scope>NUCLEOTIDE SEQUENCE [LARGE SCALE GENOMIC DNA]</scope>
    <source>
        <strain evidence="2">Cfa_2016G</strain>
        <tissue evidence="2">Leaf</tissue>
    </source>
</reference>
<feature type="compositionally biased region" description="Basic and acidic residues" evidence="1">
    <location>
        <begin position="52"/>
        <end position="61"/>
    </location>
</feature>
<evidence type="ECO:0000256" key="1">
    <source>
        <dbReference type="SAM" id="MobiDB-lite"/>
    </source>
</evidence>
<gene>
    <name evidence="2" type="ORF">FH972_005039</name>
</gene>
<dbReference type="EMBL" id="CM017322">
    <property type="protein sequence ID" value="KAE8008536.1"/>
    <property type="molecule type" value="Genomic_DNA"/>
</dbReference>